<feature type="compositionally biased region" description="Basic and acidic residues" evidence="1">
    <location>
        <begin position="323"/>
        <end position="334"/>
    </location>
</feature>
<dbReference type="Proteomes" id="UP000054516">
    <property type="component" value="Unassembled WGS sequence"/>
</dbReference>
<dbReference type="Pfam" id="PF12572">
    <property type="entry name" value="DUF3752"/>
    <property type="match status" value="1"/>
</dbReference>
<organism evidence="3">
    <name type="scientific">Rosellinia necatrix</name>
    <name type="common">White root-rot fungus</name>
    <dbReference type="NCBI Taxonomy" id="77044"/>
    <lineage>
        <taxon>Eukaryota</taxon>
        <taxon>Fungi</taxon>
        <taxon>Dikarya</taxon>
        <taxon>Ascomycota</taxon>
        <taxon>Pezizomycotina</taxon>
        <taxon>Sordariomycetes</taxon>
        <taxon>Xylariomycetidae</taxon>
        <taxon>Xylariales</taxon>
        <taxon>Xylariaceae</taxon>
        <taxon>Rosellinia</taxon>
    </lineage>
</organism>
<keyword evidence="4" id="KW-1185">Reference proteome</keyword>
<dbReference type="InterPro" id="IPR022226">
    <property type="entry name" value="DUF3752"/>
</dbReference>
<dbReference type="AlphaFoldDB" id="A0A1W2TJ43"/>
<feature type="compositionally biased region" description="Basic and acidic residues" evidence="1">
    <location>
        <begin position="361"/>
        <end position="374"/>
    </location>
</feature>
<feature type="compositionally biased region" description="Low complexity" evidence="1">
    <location>
        <begin position="222"/>
        <end position="235"/>
    </location>
</feature>
<reference evidence="3" key="1">
    <citation type="submission" date="2016-03" db="EMBL/GenBank/DDBJ databases">
        <title>Draft genome sequence of Rosellinia necatrix.</title>
        <authorList>
            <person name="Kanematsu S."/>
        </authorList>
    </citation>
    <scope>NUCLEOTIDE SEQUENCE [LARGE SCALE GENOMIC DNA]</scope>
    <source>
        <strain evidence="3">W97</strain>
    </source>
</reference>
<dbReference type="PANTHER" id="PTHR46370">
    <property type="entry name" value="GPALPP MOTIFS-CONTAINING PROTEIN 1"/>
    <property type="match status" value="1"/>
</dbReference>
<evidence type="ECO:0000313" key="3">
    <source>
        <dbReference type="EMBL" id="GAP88191.1"/>
    </source>
</evidence>
<dbReference type="OrthoDB" id="73491at2759"/>
<evidence type="ECO:0000256" key="1">
    <source>
        <dbReference type="SAM" id="MobiDB-lite"/>
    </source>
</evidence>
<protein>
    <submittedName>
        <fullName evidence="3">Putative GPALPP motifs-containing protein 1</fullName>
    </submittedName>
</protein>
<feature type="region of interest" description="Disordered" evidence="1">
    <location>
        <begin position="1"/>
        <end position="377"/>
    </location>
</feature>
<dbReference type="EMBL" id="DF977460">
    <property type="protein sequence ID" value="GAP88191.1"/>
    <property type="molecule type" value="Genomic_DNA"/>
</dbReference>
<feature type="compositionally biased region" description="Low complexity" evidence="1">
    <location>
        <begin position="192"/>
        <end position="213"/>
    </location>
</feature>
<feature type="compositionally biased region" description="Pro residues" evidence="1">
    <location>
        <begin position="143"/>
        <end position="168"/>
    </location>
</feature>
<feature type="compositionally biased region" description="Low complexity" evidence="1">
    <location>
        <begin position="335"/>
        <end position="351"/>
    </location>
</feature>
<dbReference type="InterPro" id="IPR046331">
    <property type="entry name" value="GPAM1-like"/>
</dbReference>
<feature type="compositionally biased region" description="Acidic residues" evidence="1">
    <location>
        <begin position="45"/>
        <end position="55"/>
    </location>
</feature>
<dbReference type="PANTHER" id="PTHR46370:SF1">
    <property type="entry name" value="GPALPP MOTIFS-CONTAINING PROTEIN 1"/>
    <property type="match status" value="1"/>
</dbReference>
<sequence>MVSVGPALPPHLAKRKRTPDDEPSPDSPPTKIRASENRQVNQDEIGLDSDSDSDDGYGPPAPNPTVRPAIGPTPPSATSTRANPPRKSANGVLDSENDRTAGPLAPRPTPNTSKRSIGPTLPSANQNEIALDSSDEDDNNGGPAPPGPKRVHGPAPPPAPLSERPPAPADSDSDSDDDDDYGPALPSSTSHQQRQARALEAAEAAAAAAASQAPKRDDWMLAPPSASGPRSAADPTKLKARRFNSGPRANANADGGSGEISSIWTETPEEKRKRLENAVLGRDTGASSRASGGGGARPRQPDTVAGEDAEARAARIKSFTEATRGRSLYEEHQAARAAAGNKGASSSSAKRGWVDEEEDDPSKRAFDKEKDMKLGGRINASQRRELLNKAADFGGRFAKGKYL</sequence>
<accession>A0A1W2TJ43</accession>
<name>A0A1W2TJ43_ROSNE</name>
<evidence type="ECO:0000259" key="2">
    <source>
        <dbReference type="Pfam" id="PF12572"/>
    </source>
</evidence>
<feature type="domain" description="DUF3752" evidence="2">
    <location>
        <begin position="223"/>
        <end position="397"/>
    </location>
</feature>
<feature type="compositionally biased region" description="Pro residues" evidence="1">
    <location>
        <begin position="59"/>
        <end position="75"/>
    </location>
</feature>
<feature type="compositionally biased region" description="Acidic residues" evidence="1">
    <location>
        <begin position="171"/>
        <end position="181"/>
    </location>
</feature>
<gene>
    <name evidence="3" type="ORF">SAMD00023353_1500310</name>
</gene>
<evidence type="ECO:0000313" key="4">
    <source>
        <dbReference type="Proteomes" id="UP000054516"/>
    </source>
</evidence>
<feature type="compositionally biased region" description="Low complexity" evidence="1">
    <location>
        <begin position="281"/>
        <end position="290"/>
    </location>
</feature>
<proteinExistence type="predicted"/>
<dbReference type="OMA" id="NKAADFG"/>